<dbReference type="InterPro" id="IPR000073">
    <property type="entry name" value="AB_hydrolase_1"/>
</dbReference>
<evidence type="ECO:0000256" key="1">
    <source>
        <dbReference type="ARBA" id="ARBA00022801"/>
    </source>
</evidence>
<dbReference type="InterPro" id="IPR029058">
    <property type="entry name" value="AB_hydrolase_fold"/>
</dbReference>
<dbReference type="SUPFAM" id="SSF53474">
    <property type="entry name" value="alpha/beta-Hydrolases"/>
    <property type="match status" value="1"/>
</dbReference>
<accession>A0A0D7B632</accession>
<dbReference type="Gene3D" id="3.40.50.1820">
    <property type="entry name" value="alpha/beta hydrolase"/>
    <property type="match status" value="1"/>
</dbReference>
<feature type="domain" description="AB hydrolase-1" evidence="3">
    <location>
        <begin position="29"/>
        <end position="313"/>
    </location>
</feature>
<dbReference type="PANTHER" id="PTHR43329">
    <property type="entry name" value="EPOXIDE HYDROLASE"/>
    <property type="match status" value="1"/>
</dbReference>
<evidence type="ECO:0000256" key="2">
    <source>
        <dbReference type="ARBA" id="ARBA00038334"/>
    </source>
</evidence>
<dbReference type="InterPro" id="IPR000639">
    <property type="entry name" value="Epox_hydrolase-like"/>
</dbReference>
<dbReference type="GO" id="GO:0016787">
    <property type="term" value="F:hydrolase activity"/>
    <property type="evidence" value="ECO:0007669"/>
    <property type="project" value="UniProtKB-KW"/>
</dbReference>
<keyword evidence="5" id="KW-1185">Reference proteome</keyword>
<gene>
    <name evidence="4" type="ORF">CYLTODRAFT_423894</name>
</gene>
<comment type="similarity">
    <text evidence="2">Belongs to the AB hydrolase superfamily. Epoxide hydrolase family.</text>
</comment>
<name>A0A0D7B632_9AGAR</name>
<dbReference type="STRING" id="1314674.A0A0D7B632"/>
<proteinExistence type="inferred from homology"/>
<evidence type="ECO:0000259" key="3">
    <source>
        <dbReference type="Pfam" id="PF00561"/>
    </source>
</evidence>
<dbReference type="PRINTS" id="PR00412">
    <property type="entry name" value="EPOXHYDRLASE"/>
</dbReference>
<keyword evidence="1 4" id="KW-0378">Hydrolase</keyword>
<reference evidence="4 5" key="1">
    <citation type="journal article" date="2015" name="Fungal Genet. Biol.">
        <title>Evolution of novel wood decay mechanisms in Agaricales revealed by the genome sequences of Fistulina hepatica and Cylindrobasidium torrendii.</title>
        <authorList>
            <person name="Floudas D."/>
            <person name="Held B.W."/>
            <person name="Riley R."/>
            <person name="Nagy L.G."/>
            <person name="Koehler G."/>
            <person name="Ransdell A.S."/>
            <person name="Younus H."/>
            <person name="Chow J."/>
            <person name="Chiniquy J."/>
            <person name="Lipzen A."/>
            <person name="Tritt A."/>
            <person name="Sun H."/>
            <person name="Haridas S."/>
            <person name="LaButti K."/>
            <person name="Ohm R.A."/>
            <person name="Kues U."/>
            <person name="Blanchette R.A."/>
            <person name="Grigoriev I.V."/>
            <person name="Minto R.E."/>
            <person name="Hibbett D.S."/>
        </authorList>
    </citation>
    <scope>NUCLEOTIDE SEQUENCE [LARGE SCALE GENOMIC DNA]</scope>
    <source>
        <strain evidence="4 5">FP15055 ss-10</strain>
    </source>
</reference>
<evidence type="ECO:0000313" key="4">
    <source>
        <dbReference type="EMBL" id="KIY65957.1"/>
    </source>
</evidence>
<dbReference type="OrthoDB" id="408373at2759"/>
<sequence length="330" mass="37189">MDTSSERTTVVSRGFTYHYYASPAAEGKPTLLLIHGFPNLATDWKNQWTFFKQLGFGLIAPDIIGFGGSSKTEEPLDYRHTLIARDLVDVLDAEKVVEPVFAIGHDWGVLYTSRLADLFPERFAGFAFLAVGYMYFENDDPAFFEGLLKMSKEKFGYETYGYQKFLATPEAANIITEHWDSFMRIQFAKDPSVWIDDFAPLGAMERALLADHKPEFSEWMDTKEAEYYRKTFLEGNGIAGPLMLYTIIVEGIASRDNKENVGAKANKITKPVFFGGTAKDYVNLPDVGEAAIKAASQDVTVHRYDTGHWVHLDASKELNRDLLAWIQAKA</sequence>
<dbReference type="Pfam" id="PF00561">
    <property type="entry name" value="Abhydrolase_1"/>
    <property type="match status" value="1"/>
</dbReference>
<dbReference type="AlphaFoldDB" id="A0A0D7B632"/>
<dbReference type="EMBL" id="KN880571">
    <property type="protein sequence ID" value="KIY65957.1"/>
    <property type="molecule type" value="Genomic_DNA"/>
</dbReference>
<protein>
    <submittedName>
        <fullName evidence="4">Epoxide hydrolase</fullName>
    </submittedName>
</protein>
<evidence type="ECO:0000313" key="5">
    <source>
        <dbReference type="Proteomes" id="UP000054007"/>
    </source>
</evidence>
<organism evidence="4 5">
    <name type="scientific">Cylindrobasidium torrendii FP15055 ss-10</name>
    <dbReference type="NCBI Taxonomy" id="1314674"/>
    <lineage>
        <taxon>Eukaryota</taxon>
        <taxon>Fungi</taxon>
        <taxon>Dikarya</taxon>
        <taxon>Basidiomycota</taxon>
        <taxon>Agaricomycotina</taxon>
        <taxon>Agaricomycetes</taxon>
        <taxon>Agaricomycetidae</taxon>
        <taxon>Agaricales</taxon>
        <taxon>Marasmiineae</taxon>
        <taxon>Physalacriaceae</taxon>
        <taxon>Cylindrobasidium</taxon>
    </lineage>
</organism>
<dbReference type="Proteomes" id="UP000054007">
    <property type="component" value="Unassembled WGS sequence"/>
</dbReference>